<keyword evidence="2" id="KW-1185">Reference proteome</keyword>
<dbReference type="Gene3D" id="1.25.40.10">
    <property type="entry name" value="Tetratricopeptide repeat domain"/>
    <property type="match status" value="1"/>
</dbReference>
<sequence length="514" mass="56845">MMPADDRRGIELQSLTHFSGKWMRRTCLYDNINAAFLKNSSYIIFATPDAKPRVLLNLLGGYSRPSKGRIMRYGTVSPVIGTAALPFYSHTVGEAVNLVAQSYEVDARQLRESVRLFIGDLSLDTYLIHLTPEDKSNLSYGLGYSVWADFYLLNGISPSPSRGSQTVIKRCVDAFEARRQSTSTIIVTSSTRNARYLADVGGVLHDGKLTLFESVAAAIAEFDRLTAVEEESILATVRALVKKGQMDEARKLLASAVDSAEFRESPRVVLAEAYLAVGDAETALGFAREAQATDPTSVPANLLMARLADRTGAHHVAASSALEVVRVDREHRVALMLLARNLEKLSSYRTAADVWRTLAQTDKGSSLRSLIQCQMKAADYHGALESISEVSGEYRFDRNLLFMRFECVWRTRANNEILAEFDQIVAVSNDDAILIIHKNIKLMPDHTMVQLAHRVSTGQASANSLRSIDIIIRHLRSMRARVRGEELEHEATRVAEQLEALKVALMGAEDGVQA</sequence>
<gene>
    <name evidence="1" type="ORF">EV668_1968</name>
</gene>
<name>A0A4R7C7R6_9HYPH</name>
<dbReference type="EMBL" id="SNZR01000011">
    <property type="protein sequence ID" value="TDR94680.1"/>
    <property type="molecule type" value="Genomic_DNA"/>
</dbReference>
<dbReference type="SUPFAM" id="SSF48452">
    <property type="entry name" value="TPR-like"/>
    <property type="match status" value="1"/>
</dbReference>
<dbReference type="Proteomes" id="UP000295122">
    <property type="component" value="Unassembled WGS sequence"/>
</dbReference>
<proteinExistence type="predicted"/>
<dbReference type="AlphaFoldDB" id="A0A4R7C7R6"/>
<reference evidence="1 2" key="1">
    <citation type="submission" date="2019-03" db="EMBL/GenBank/DDBJ databases">
        <title>Genomic Encyclopedia of Type Strains, Phase IV (KMG-IV): sequencing the most valuable type-strain genomes for metagenomic binning, comparative biology and taxonomic classification.</title>
        <authorList>
            <person name="Goeker M."/>
        </authorList>
    </citation>
    <scope>NUCLEOTIDE SEQUENCE [LARGE SCALE GENOMIC DNA]</scope>
    <source>
        <strain evidence="1 2">DSM 25903</strain>
    </source>
</reference>
<dbReference type="RefSeq" id="WP_166652399.1">
    <property type="nucleotide sequence ID" value="NZ_SNZR01000011.1"/>
</dbReference>
<dbReference type="InterPro" id="IPR011990">
    <property type="entry name" value="TPR-like_helical_dom_sf"/>
</dbReference>
<evidence type="ECO:0000313" key="2">
    <source>
        <dbReference type="Proteomes" id="UP000295122"/>
    </source>
</evidence>
<organism evidence="1 2">
    <name type="scientific">Enterovirga rhinocerotis</name>
    <dbReference type="NCBI Taxonomy" id="1339210"/>
    <lineage>
        <taxon>Bacteria</taxon>
        <taxon>Pseudomonadati</taxon>
        <taxon>Pseudomonadota</taxon>
        <taxon>Alphaproteobacteria</taxon>
        <taxon>Hyphomicrobiales</taxon>
        <taxon>Methylobacteriaceae</taxon>
        <taxon>Enterovirga</taxon>
    </lineage>
</organism>
<comment type="caution">
    <text evidence="1">The sequence shown here is derived from an EMBL/GenBank/DDBJ whole genome shotgun (WGS) entry which is preliminary data.</text>
</comment>
<evidence type="ECO:0000313" key="1">
    <source>
        <dbReference type="EMBL" id="TDR94680.1"/>
    </source>
</evidence>
<accession>A0A4R7C7R6</accession>
<protein>
    <submittedName>
        <fullName evidence="1">ABC-type polysaccharide/polyol phosphate transport system ATPase subunit</fullName>
    </submittedName>
</protein>